<organism evidence="15 16">
    <name type="scientific">Pristionchus pacificus</name>
    <name type="common">Parasitic nematode worm</name>
    <dbReference type="NCBI Taxonomy" id="54126"/>
    <lineage>
        <taxon>Eukaryota</taxon>
        <taxon>Metazoa</taxon>
        <taxon>Ecdysozoa</taxon>
        <taxon>Nematoda</taxon>
        <taxon>Chromadorea</taxon>
        <taxon>Rhabditida</taxon>
        <taxon>Rhabditina</taxon>
        <taxon>Diplogasteromorpha</taxon>
        <taxon>Diplogasteroidea</taxon>
        <taxon>Neodiplogasteridae</taxon>
        <taxon>Pristionchus</taxon>
    </lineage>
</organism>
<accession>A0A2A6C788</accession>
<sequence length="485" mass="55336">MLYVSRILRLPTTRAIALSLHSRNAPLAASSLRRPFSSTNDEHDKFKSMLSSSSVRSPYADPTRTRASPDIVIAAPQKRQLSSENPPVESPKETVVRTERVEEERKVESPACPLPSKKAVAVEREPIKFVEEPVKAPAGEGKSADRLSHEIEEQYRMAQALPRGGVFRRFKDKWGLSIDESASAEEKKRQRTTRNTILGSVFVFGSAVVGFVSFCLYYGRAERDASGHAIKDEFTGSFFAPFSRIVKNMKAWRDYVVEPSREKLLPDPLPPGYIQPKYTIVIEMKNVLVAPEWTYKTGYRFKLRPALDYFLDVIGYPNFEVVIYTSESSMTADPVVNSFDPKQRIMYRLYRDCTKYMEGRHVKDLSRLNRDLTKVIHIDFDPNSFSLHPENVLRVPKWDGNMNDTSLVDLAELLKTIHLSDVEDVRPVLEYYSGFDDPAKEFRKRAIYMAEQELQAKTAQEQGDGNSLVKRYTGRLFGFRRHASA</sequence>
<dbReference type="FunFam" id="3.40.50.1000:FF:000019">
    <property type="entry name" value="Mitochondrial import inner membrane translocase subunit TIM50"/>
    <property type="match status" value="1"/>
</dbReference>
<proteinExistence type="inferred from homology"/>
<feature type="region of interest" description="Disordered" evidence="14">
    <location>
        <begin position="34"/>
        <end position="102"/>
    </location>
</feature>
<dbReference type="InterPro" id="IPR036412">
    <property type="entry name" value="HAD-like_sf"/>
</dbReference>
<comment type="subunit">
    <text evidence="13">Component of the TIM23 complex.</text>
</comment>
<comment type="similarity">
    <text evidence="3 13">Belongs to the TIM50 family.</text>
</comment>
<evidence type="ECO:0000256" key="13">
    <source>
        <dbReference type="RuleBase" id="RU365079"/>
    </source>
</evidence>
<keyword evidence="6" id="KW-0999">Mitochondrion inner membrane</keyword>
<comment type="function">
    <text evidence="1 13">Essential component of the TIM23 complex, a complex that mediates the translocation of transit peptide-containing proteins across the mitochondrial inner membrane.</text>
</comment>
<keyword evidence="12 13" id="KW-0472">Membrane</keyword>
<comment type="subcellular location">
    <subcellularLocation>
        <location evidence="2 13">Mitochondrion inner membrane</location>
        <topology evidence="2 13">Single-pass membrane protein</topology>
    </subcellularLocation>
</comment>
<accession>A0A8R1YMI4</accession>
<dbReference type="InterPro" id="IPR050365">
    <property type="entry name" value="TIM50"/>
</dbReference>
<dbReference type="SUPFAM" id="SSF56784">
    <property type="entry name" value="HAD-like"/>
    <property type="match status" value="1"/>
</dbReference>
<reference evidence="16" key="1">
    <citation type="journal article" date="2008" name="Nat. Genet.">
        <title>The Pristionchus pacificus genome provides a unique perspective on nematode lifestyle and parasitism.</title>
        <authorList>
            <person name="Dieterich C."/>
            <person name="Clifton S.W."/>
            <person name="Schuster L.N."/>
            <person name="Chinwalla A."/>
            <person name="Delehaunty K."/>
            <person name="Dinkelacker I."/>
            <person name="Fulton L."/>
            <person name="Fulton R."/>
            <person name="Godfrey J."/>
            <person name="Minx P."/>
            <person name="Mitreva M."/>
            <person name="Roeseler W."/>
            <person name="Tian H."/>
            <person name="Witte H."/>
            <person name="Yang S.P."/>
            <person name="Wilson R.K."/>
            <person name="Sommer R.J."/>
        </authorList>
    </citation>
    <scope>NUCLEOTIDE SEQUENCE [LARGE SCALE GENOMIC DNA]</scope>
    <source>
        <strain evidence="16">PS312</strain>
    </source>
</reference>
<dbReference type="CDD" id="cd07521">
    <property type="entry name" value="HAD_FCP1-like"/>
    <property type="match status" value="1"/>
</dbReference>
<evidence type="ECO:0000256" key="8">
    <source>
        <dbReference type="ARBA" id="ARBA00022946"/>
    </source>
</evidence>
<keyword evidence="9 13" id="KW-1133">Transmembrane helix</keyword>
<evidence type="ECO:0000313" key="15">
    <source>
        <dbReference type="EnsemblMetazoa" id="PPA34616.1"/>
    </source>
</evidence>
<evidence type="ECO:0000256" key="4">
    <source>
        <dbReference type="ARBA" id="ARBA00022448"/>
    </source>
</evidence>
<evidence type="ECO:0000256" key="14">
    <source>
        <dbReference type="SAM" id="MobiDB-lite"/>
    </source>
</evidence>
<dbReference type="InterPro" id="IPR004274">
    <property type="entry name" value="FCP1_dom"/>
</dbReference>
<keyword evidence="10 13" id="KW-0811">Translocation</keyword>
<dbReference type="PROSITE" id="PS50969">
    <property type="entry name" value="FCP1"/>
    <property type="match status" value="1"/>
</dbReference>
<dbReference type="Gene3D" id="3.40.50.1000">
    <property type="entry name" value="HAD superfamily/HAD-like"/>
    <property type="match status" value="1"/>
</dbReference>
<evidence type="ECO:0000256" key="2">
    <source>
        <dbReference type="ARBA" id="ARBA00004434"/>
    </source>
</evidence>
<dbReference type="Pfam" id="PF03031">
    <property type="entry name" value="NIF"/>
    <property type="match status" value="1"/>
</dbReference>
<evidence type="ECO:0000256" key="5">
    <source>
        <dbReference type="ARBA" id="ARBA00022692"/>
    </source>
</evidence>
<evidence type="ECO:0000256" key="12">
    <source>
        <dbReference type="ARBA" id="ARBA00023136"/>
    </source>
</evidence>
<gene>
    <name evidence="15" type="primary">WBGene00272985</name>
</gene>
<dbReference type="Proteomes" id="UP000005239">
    <property type="component" value="Unassembled WGS sequence"/>
</dbReference>
<keyword evidence="5 13" id="KW-0812">Transmembrane</keyword>
<evidence type="ECO:0000256" key="9">
    <source>
        <dbReference type="ARBA" id="ARBA00022989"/>
    </source>
</evidence>
<dbReference type="GO" id="GO:0005744">
    <property type="term" value="C:TIM23 mitochondrial import inner membrane translocase complex"/>
    <property type="evidence" value="ECO:0000318"/>
    <property type="project" value="GO_Central"/>
</dbReference>
<feature type="transmembrane region" description="Helical" evidence="13">
    <location>
        <begin position="197"/>
        <end position="219"/>
    </location>
</feature>
<evidence type="ECO:0000256" key="7">
    <source>
        <dbReference type="ARBA" id="ARBA00022927"/>
    </source>
</evidence>
<dbReference type="EnsemblMetazoa" id="PPA34616.1">
    <property type="protein sequence ID" value="PPA34616.1"/>
    <property type="gene ID" value="WBGene00272985"/>
</dbReference>
<evidence type="ECO:0000256" key="11">
    <source>
        <dbReference type="ARBA" id="ARBA00023128"/>
    </source>
</evidence>
<protein>
    <recommendedName>
        <fullName evidence="13">Mitochondrial import inner membrane translocase subunit TIM50</fullName>
    </recommendedName>
</protein>
<evidence type="ECO:0000256" key="6">
    <source>
        <dbReference type="ARBA" id="ARBA00022792"/>
    </source>
</evidence>
<keyword evidence="8 13" id="KW-0809">Transit peptide</keyword>
<evidence type="ECO:0000256" key="1">
    <source>
        <dbReference type="ARBA" id="ARBA00002959"/>
    </source>
</evidence>
<keyword evidence="7 13" id="KW-0653">Protein transport</keyword>
<evidence type="ECO:0000256" key="10">
    <source>
        <dbReference type="ARBA" id="ARBA00023010"/>
    </source>
</evidence>
<keyword evidence="11 13" id="KW-0496">Mitochondrion</keyword>
<dbReference type="InterPro" id="IPR023214">
    <property type="entry name" value="HAD_sf"/>
</dbReference>
<evidence type="ECO:0000256" key="3">
    <source>
        <dbReference type="ARBA" id="ARBA00006344"/>
    </source>
</evidence>
<keyword evidence="4 13" id="KW-0813">Transport</keyword>
<dbReference type="AlphaFoldDB" id="A0A2A6C788"/>
<keyword evidence="16" id="KW-1185">Reference proteome</keyword>
<dbReference type="GO" id="GO:0030150">
    <property type="term" value="P:protein import into mitochondrial matrix"/>
    <property type="evidence" value="ECO:0000318"/>
    <property type="project" value="GO_Central"/>
</dbReference>
<dbReference type="OrthoDB" id="287041at2759"/>
<evidence type="ECO:0000313" key="16">
    <source>
        <dbReference type="Proteomes" id="UP000005239"/>
    </source>
</evidence>
<reference evidence="15" key="2">
    <citation type="submission" date="2022-06" db="UniProtKB">
        <authorList>
            <consortium name="EnsemblMetazoa"/>
        </authorList>
    </citation>
    <scope>IDENTIFICATION</scope>
    <source>
        <strain evidence="15">PS312</strain>
    </source>
</reference>
<name>A0A2A6C788_PRIPA</name>
<feature type="compositionally biased region" description="Basic and acidic residues" evidence="14">
    <location>
        <begin position="90"/>
        <end position="102"/>
    </location>
</feature>
<dbReference type="PANTHER" id="PTHR12210">
    <property type="entry name" value="DULLARD PROTEIN PHOSPHATASE"/>
    <property type="match status" value="1"/>
</dbReference>
<dbReference type="SMART" id="SM00577">
    <property type="entry name" value="CPDc"/>
    <property type="match status" value="1"/>
</dbReference>